<reference evidence="2 3" key="1">
    <citation type="submission" date="2019-03" db="EMBL/GenBank/DDBJ databases">
        <title>An improved genome assembly of the fluke Schistosoma japonicum.</title>
        <authorList>
            <person name="Hu W."/>
            <person name="Luo F."/>
            <person name="Yin M."/>
            <person name="Mo X."/>
            <person name="Sun C."/>
            <person name="Wu Q."/>
            <person name="Zhu B."/>
            <person name="Xiang M."/>
            <person name="Wang J."/>
            <person name="Wang Y."/>
            <person name="Zhang T."/>
            <person name="Xu B."/>
            <person name="Zheng H."/>
            <person name="Feng Z."/>
        </authorList>
    </citation>
    <scope>NUCLEOTIDE SEQUENCE [LARGE SCALE GENOMIC DNA]</scope>
    <source>
        <strain evidence="2">HuSjv2</strain>
        <tissue evidence="2">Worms</tissue>
    </source>
</reference>
<feature type="compositionally biased region" description="Acidic residues" evidence="1">
    <location>
        <begin position="1"/>
        <end position="21"/>
    </location>
</feature>
<proteinExistence type="predicted"/>
<evidence type="ECO:0000313" key="2">
    <source>
        <dbReference type="EMBL" id="TNN04691.1"/>
    </source>
</evidence>
<protein>
    <submittedName>
        <fullName evidence="2">Uncharacterized protein</fullName>
    </submittedName>
</protein>
<evidence type="ECO:0000256" key="1">
    <source>
        <dbReference type="SAM" id="MobiDB-lite"/>
    </source>
</evidence>
<gene>
    <name evidence="2" type="ORF">EWB00_000459</name>
</gene>
<comment type="caution">
    <text evidence="2">The sequence shown here is derived from an EMBL/GenBank/DDBJ whole genome shotgun (WGS) entry which is preliminary data.</text>
</comment>
<feature type="compositionally biased region" description="Polar residues" evidence="1">
    <location>
        <begin position="276"/>
        <end position="288"/>
    </location>
</feature>
<feature type="region of interest" description="Disordered" evidence="1">
    <location>
        <begin position="1"/>
        <end position="72"/>
    </location>
</feature>
<feature type="region of interest" description="Disordered" evidence="1">
    <location>
        <begin position="232"/>
        <end position="324"/>
    </location>
</feature>
<accession>A0A4Z2CKF6</accession>
<sequence length="324" mass="35828">MLEEPLPADEESEDSEEVEKETDERQPLPHTQTACAEPSEEAPTEEGREGTEQVLGATRSGDGSVAADQTLPFSTCSTPNCWVWSTASAAFWWTETKTDARQPEPPCAAGQDHPQTGEQPRLRRTRRPQSGADRVPEAHRQGAVGGIQQPPRHHHPGFHCEVGQRTGVEYLASAALMLHSDFDQGARRPAAVGQNREDVRQLSRLGWITLRKATASRSPAAQDAVPRHRRIPPHRTHRASDRRVLGQRQSQRRTPRHFERQHVARRVLGGGHDQSARQSVSHQRQQTIGARLPVVHPGGALPPQVQVRHPSRPFLAGDEAVPSP</sequence>
<feature type="region of interest" description="Disordered" evidence="1">
    <location>
        <begin position="97"/>
        <end position="151"/>
    </location>
</feature>
<name>A0A4Z2CKF6_SCHJA</name>
<dbReference type="AlphaFoldDB" id="A0A4Z2CKF6"/>
<organism evidence="2 3">
    <name type="scientific">Schistosoma japonicum</name>
    <name type="common">Blood fluke</name>
    <dbReference type="NCBI Taxonomy" id="6182"/>
    <lineage>
        <taxon>Eukaryota</taxon>
        <taxon>Metazoa</taxon>
        <taxon>Spiralia</taxon>
        <taxon>Lophotrochozoa</taxon>
        <taxon>Platyhelminthes</taxon>
        <taxon>Trematoda</taxon>
        <taxon>Digenea</taxon>
        <taxon>Strigeidida</taxon>
        <taxon>Schistosomatoidea</taxon>
        <taxon>Schistosomatidae</taxon>
        <taxon>Schistosoma</taxon>
    </lineage>
</organism>
<evidence type="ECO:0000313" key="3">
    <source>
        <dbReference type="Proteomes" id="UP000311919"/>
    </source>
</evidence>
<dbReference type="EMBL" id="SKCS01001134">
    <property type="protein sequence ID" value="TNN04691.1"/>
    <property type="molecule type" value="Genomic_DNA"/>
</dbReference>
<keyword evidence="3" id="KW-1185">Reference proteome</keyword>
<dbReference type="Proteomes" id="UP000311919">
    <property type="component" value="Unassembled WGS sequence"/>
</dbReference>